<dbReference type="GO" id="GO:0008202">
    <property type="term" value="P:steroid metabolic process"/>
    <property type="evidence" value="ECO:0007669"/>
    <property type="project" value="TreeGrafter"/>
</dbReference>
<dbReference type="EMBL" id="KK852498">
    <property type="protein sequence ID" value="KDR22689.1"/>
    <property type="molecule type" value="Genomic_DNA"/>
</dbReference>
<dbReference type="InterPro" id="IPR036291">
    <property type="entry name" value="NAD(P)-bd_dom_sf"/>
</dbReference>
<evidence type="ECO:0008006" key="4">
    <source>
        <dbReference type="Google" id="ProtNLM"/>
    </source>
</evidence>
<organism evidence="2 3">
    <name type="scientific">Zootermopsis nevadensis</name>
    <name type="common">Dampwood termite</name>
    <dbReference type="NCBI Taxonomy" id="136037"/>
    <lineage>
        <taxon>Eukaryota</taxon>
        <taxon>Metazoa</taxon>
        <taxon>Ecdysozoa</taxon>
        <taxon>Arthropoda</taxon>
        <taxon>Hexapoda</taxon>
        <taxon>Insecta</taxon>
        <taxon>Pterygota</taxon>
        <taxon>Neoptera</taxon>
        <taxon>Polyneoptera</taxon>
        <taxon>Dictyoptera</taxon>
        <taxon>Blattodea</taxon>
        <taxon>Blattoidea</taxon>
        <taxon>Termitoidae</taxon>
        <taxon>Termopsidae</taxon>
        <taxon>Zootermopsis</taxon>
    </lineage>
</organism>
<dbReference type="Gene3D" id="3.40.50.720">
    <property type="entry name" value="NAD(P)-binding Rossmann-like Domain"/>
    <property type="match status" value="1"/>
</dbReference>
<dbReference type="PRINTS" id="PR00081">
    <property type="entry name" value="GDHRDH"/>
</dbReference>
<gene>
    <name evidence="2" type="ORF">L798_12823</name>
</gene>
<evidence type="ECO:0000313" key="2">
    <source>
        <dbReference type="EMBL" id="KDR22689.1"/>
    </source>
</evidence>
<dbReference type="InParanoid" id="A0A067RSA4"/>
<dbReference type="PANTHER" id="PTHR43313:SF36">
    <property type="entry name" value="D-BETA-HYDROXYBUTYRATE DEHYDROGENASE, MITOCHONDRIAL"/>
    <property type="match status" value="1"/>
</dbReference>
<protein>
    <recommendedName>
        <fullName evidence="4">Estradiol 17-beta-dehydrogenase 2</fullName>
    </recommendedName>
</protein>
<sequence>LGRKEDSTASENQLVFITGCDSGLGFSFALHAYKLGYTVVAGCLQANGAGSTELLQLCPQRLHVLQLDVTSDVSVQTAAETVQEMLAHNPHYELRALINNAGVMIFGEFEWLTEQHILKQIDVNLLGAMRTTKSFSSMLRKYKGRVIAISSHCALAALPGLAVYGATKAGLLAWCDGLRVEQAKYGVPVISFIPGSFFQHTSILAKQQEYAKEMEEAMTPVDCKFFGDYFRRYNEYLSGMPTPRKPLPLQEEKLYSMLEHALLSKYPCPHYECATPRYRYYHFLFKTSPTWLRDYLVQRFMQMPEF</sequence>
<dbReference type="InterPro" id="IPR020904">
    <property type="entry name" value="Sc_DH/Rdtase_CS"/>
</dbReference>
<name>A0A067RSA4_ZOONE</name>
<keyword evidence="3" id="KW-1185">Reference proteome</keyword>
<accession>A0A067RSA4</accession>
<keyword evidence="1" id="KW-0560">Oxidoreductase</keyword>
<dbReference type="FunCoup" id="A0A067RSA4">
    <property type="interactions" value="17"/>
</dbReference>
<proteinExistence type="predicted"/>
<feature type="non-terminal residue" evidence="2">
    <location>
        <position position="1"/>
    </location>
</feature>
<evidence type="ECO:0000313" key="3">
    <source>
        <dbReference type="Proteomes" id="UP000027135"/>
    </source>
</evidence>
<dbReference type="SUPFAM" id="SSF51735">
    <property type="entry name" value="NAD(P)-binding Rossmann-fold domains"/>
    <property type="match status" value="1"/>
</dbReference>
<dbReference type="AlphaFoldDB" id="A0A067RSA4"/>
<dbReference type="InterPro" id="IPR002347">
    <property type="entry name" value="SDR_fam"/>
</dbReference>
<dbReference type="GO" id="GO:0016491">
    <property type="term" value="F:oxidoreductase activity"/>
    <property type="evidence" value="ECO:0007669"/>
    <property type="project" value="UniProtKB-KW"/>
</dbReference>
<reference evidence="2 3" key="1">
    <citation type="journal article" date="2014" name="Nat. Commun.">
        <title>Molecular traces of alternative social organization in a termite genome.</title>
        <authorList>
            <person name="Terrapon N."/>
            <person name="Li C."/>
            <person name="Robertson H.M."/>
            <person name="Ji L."/>
            <person name="Meng X."/>
            <person name="Booth W."/>
            <person name="Chen Z."/>
            <person name="Childers C.P."/>
            <person name="Glastad K.M."/>
            <person name="Gokhale K."/>
            <person name="Gowin J."/>
            <person name="Gronenberg W."/>
            <person name="Hermansen R.A."/>
            <person name="Hu H."/>
            <person name="Hunt B.G."/>
            <person name="Huylmans A.K."/>
            <person name="Khalil S.M."/>
            <person name="Mitchell R.D."/>
            <person name="Munoz-Torres M.C."/>
            <person name="Mustard J.A."/>
            <person name="Pan H."/>
            <person name="Reese J.T."/>
            <person name="Scharf M.E."/>
            <person name="Sun F."/>
            <person name="Vogel H."/>
            <person name="Xiao J."/>
            <person name="Yang W."/>
            <person name="Yang Z."/>
            <person name="Yang Z."/>
            <person name="Zhou J."/>
            <person name="Zhu J."/>
            <person name="Brent C.S."/>
            <person name="Elsik C.G."/>
            <person name="Goodisman M.A."/>
            <person name="Liberles D.A."/>
            <person name="Roe R.M."/>
            <person name="Vargo E.L."/>
            <person name="Vilcinskas A."/>
            <person name="Wang J."/>
            <person name="Bornberg-Bauer E."/>
            <person name="Korb J."/>
            <person name="Zhang G."/>
            <person name="Liebig J."/>
        </authorList>
    </citation>
    <scope>NUCLEOTIDE SEQUENCE [LARGE SCALE GENOMIC DNA]</scope>
    <source>
        <tissue evidence="2">Whole organism</tissue>
    </source>
</reference>
<dbReference type="OMA" id="SCCHNLK"/>
<dbReference type="PROSITE" id="PS00061">
    <property type="entry name" value="ADH_SHORT"/>
    <property type="match status" value="1"/>
</dbReference>
<dbReference type="STRING" id="136037.A0A067RSA4"/>
<dbReference type="PANTHER" id="PTHR43313">
    <property type="entry name" value="SHORT-CHAIN DEHYDROGENASE/REDUCTASE FAMILY 9C"/>
    <property type="match status" value="1"/>
</dbReference>
<dbReference type="eggNOG" id="KOG1610">
    <property type="taxonomic scope" value="Eukaryota"/>
</dbReference>
<dbReference type="Proteomes" id="UP000027135">
    <property type="component" value="Unassembled WGS sequence"/>
</dbReference>
<dbReference type="Pfam" id="PF00106">
    <property type="entry name" value="adh_short"/>
    <property type="match status" value="1"/>
</dbReference>
<evidence type="ECO:0000256" key="1">
    <source>
        <dbReference type="ARBA" id="ARBA00023002"/>
    </source>
</evidence>